<name>A0ABW9WYG1_9FIRM</name>
<sequence>MDLLIPRCDQYTQSPAGGEGESTQSNNFFIKCSETPLFPTSVENCVENVENWWGGDWVCDHQCGESG</sequence>
<dbReference type="RefSeq" id="WP_143161670.1">
    <property type="nucleotide sequence ID" value="NZ_FQVY01000007.1"/>
</dbReference>
<keyword evidence="2" id="KW-1185">Reference proteome</keyword>
<comment type="caution">
    <text evidence="1">The sequence shown here is derived from an EMBL/GenBank/DDBJ whole genome shotgun (WGS) entry which is preliminary data.</text>
</comment>
<dbReference type="EMBL" id="WWVX01000011">
    <property type="protein sequence ID" value="MZL70830.1"/>
    <property type="molecule type" value="Genomic_DNA"/>
</dbReference>
<evidence type="ECO:0000313" key="2">
    <source>
        <dbReference type="Proteomes" id="UP000474718"/>
    </source>
</evidence>
<evidence type="ECO:0000313" key="1">
    <source>
        <dbReference type="EMBL" id="MZL70830.1"/>
    </source>
</evidence>
<organism evidence="1 2">
    <name type="scientific">Bittarella massiliensis</name>
    <name type="common">ex Durand et al. 2017</name>
    <dbReference type="NCBI Taxonomy" id="1720313"/>
    <lineage>
        <taxon>Bacteria</taxon>
        <taxon>Bacillati</taxon>
        <taxon>Bacillota</taxon>
        <taxon>Clostridia</taxon>
        <taxon>Eubacteriales</taxon>
        <taxon>Oscillospiraceae</taxon>
        <taxon>Bittarella (ex Durand et al. 2017)</taxon>
    </lineage>
</organism>
<reference evidence="1 2" key="1">
    <citation type="journal article" date="2019" name="Nat. Med.">
        <title>A library of human gut bacterial isolates paired with longitudinal multiomics data enables mechanistic microbiome research.</title>
        <authorList>
            <person name="Poyet M."/>
            <person name="Groussin M."/>
            <person name="Gibbons S.M."/>
            <person name="Avila-Pacheco J."/>
            <person name="Jiang X."/>
            <person name="Kearney S.M."/>
            <person name="Perrotta A.R."/>
            <person name="Berdy B."/>
            <person name="Zhao S."/>
            <person name="Lieberman T.D."/>
            <person name="Swanson P.K."/>
            <person name="Smith M."/>
            <person name="Roesemann S."/>
            <person name="Alexander J.E."/>
            <person name="Rich S.A."/>
            <person name="Livny J."/>
            <person name="Vlamakis H."/>
            <person name="Clish C."/>
            <person name="Bullock K."/>
            <person name="Deik A."/>
            <person name="Scott J."/>
            <person name="Pierce K.A."/>
            <person name="Xavier R.J."/>
            <person name="Alm E.J."/>
        </authorList>
    </citation>
    <scope>NUCLEOTIDE SEQUENCE [LARGE SCALE GENOMIC DNA]</scope>
    <source>
        <strain evidence="1 2">BIOML-A2</strain>
    </source>
</reference>
<protein>
    <submittedName>
        <fullName evidence="1">Uncharacterized protein</fullName>
    </submittedName>
</protein>
<proteinExistence type="predicted"/>
<accession>A0ABW9WYG1</accession>
<gene>
    <name evidence="1" type="ORF">GT747_13835</name>
</gene>
<dbReference type="Proteomes" id="UP000474718">
    <property type="component" value="Unassembled WGS sequence"/>
</dbReference>